<comment type="caution">
    <text evidence="1">The sequence shown here is derived from an EMBL/GenBank/DDBJ whole genome shotgun (WGS) entry which is preliminary data.</text>
</comment>
<organism evidence="1 2">
    <name type="scientific">Candidatus Accumulibacter appositus</name>
    <dbReference type="NCBI Taxonomy" id="1454003"/>
    <lineage>
        <taxon>Bacteria</taxon>
        <taxon>Pseudomonadati</taxon>
        <taxon>Pseudomonadota</taxon>
        <taxon>Betaproteobacteria</taxon>
        <taxon>Candidatus Accumulibacter</taxon>
    </lineage>
</organism>
<proteinExistence type="predicted"/>
<dbReference type="EMBL" id="JEMX01000025">
    <property type="protein sequence ID" value="EXI81200.1"/>
    <property type="molecule type" value="Genomic_DNA"/>
</dbReference>
<dbReference type="AlphaFoldDB" id="A0A011PWH8"/>
<accession>A0A011PWH8</accession>
<gene>
    <name evidence="1" type="ORF">AW10_01214</name>
</gene>
<evidence type="ECO:0000313" key="1">
    <source>
        <dbReference type="EMBL" id="EXI81200.1"/>
    </source>
</evidence>
<sequence length="85" mass="9897">MQPQPRLSEVVDAIMRYLHSHPDAADTVDGICEWWLPKHWRVDARYVEAALLRMQVQGLVRCRENADRHVIYLRADNPSARMSGQ</sequence>
<evidence type="ECO:0000313" key="2">
    <source>
        <dbReference type="Proteomes" id="UP000021816"/>
    </source>
</evidence>
<protein>
    <submittedName>
        <fullName evidence="1">Uncharacterized protein</fullName>
    </submittedName>
</protein>
<name>A0A011PWH8_9PROT</name>
<dbReference type="Proteomes" id="UP000021816">
    <property type="component" value="Unassembled WGS sequence"/>
</dbReference>
<reference evidence="1 2" key="1">
    <citation type="submission" date="2014-02" db="EMBL/GenBank/DDBJ databases">
        <title>Expanding our view of genomic diversity in Candidatus Accumulibacter clades.</title>
        <authorList>
            <person name="Skennerton C.T."/>
            <person name="Barr J.J."/>
            <person name="Slater F.R."/>
            <person name="Bond P.L."/>
            <person name="Tyson G.W."/>
        </authorList>
    </citation>
    <scope>NUCLEOTIDE SEQUENCE [LARGE SCALE GENOMIC DNA]</scope>
    <source>
        <strain evidence="2">BA-92</strain>
    </source>
</reference>
<dbReference type="PATRIC" id="fig|1454003.3.peg.1250"/>